<proteinExistence type="predicted"/>
<protein>
    <submittedName>
        <fullName evidence="2">Uncharacterized protein</fullName>
    </submittedName>
</protein>
<sequence>MAIEPLHCLFCLKQVDNNERSNYDCFNEHTAKRVSPDTTGSLLYSKFIKFVREYLKLEGDDNPLFSNNCSVSVGLSQFCVCCEYVISTICRLYSHLLEAQLRLSWKLGELGELLEGSEQRVSFKLWNVLIKLVGSQLSFKGGVVVEATHVKEFRGGLQGKCAQKGKGNLPSIIVERISVPIESFQRRSGVDGASSSVPWIAEIDDDGKTQDDEASFKRTTSTSKPVENDDDDIKVEMESVLGDYEGEDHYNEDCWGADVTDDNLNEDEDYEDYNVSGPGQSHPHRFRRITRRKRQRMQLKGWGDDGDDCSTIENNVDTESIKMENDSGSEVNFDSTSENDSGSDWSEGTTDRKKSKKPTTS</sequence>
<feature type="compositionally biased region" description="Basic and acidic residues" evidence="1">
    <location>
        <begin position="206"/>
        <end position="216"/>
    </location>
</feature>
<comment type="caution">
    <text evidence="2">The sequence shown here is derived from an EMBL/GenBank/DDBJ whole genome shotgun (WGS) entry which is preliminary data.</text>
</comment>
<keyword evidence="3" id="KW-1185">Reference proteome</keyword>
<dbReference type="Proteomes" id="UP001642540">
    <property type="component" value="Unassembled WGS sequence"/>
</dbReference>
<feature type="region of interest" description="Disordered" evidence="1">
    <location>
        <begin position="202"/>
        <end position="229"/>
    </location>
</feature>
<evidence type="ECO:0000256" key="1">
    <source>
        <dbReference type="SAM" id="MobiDB-lite"/>
    </source>
</evidence>
<organism evidence="2 3">
    <name type="scientific">Orchesella dallaii</name>
    <dbReference type="NCBI Taxonomy" id="48710"/>
    <lineage>
        <taxon>Eukaryota</taxon>
        <taxon>Metazoa</taxon>
        <taxon>Ecdysozoa</taxon>
        <taxon>Arthropoda</taxon>
        <taxon>Hexapoda</taxon>
        <taxon>Collembola</taxon>
        <taxon>Entomobryomorpha</taxon>
        <taxon>Entomobryoidea</taxon>
        <taxon>Orchesellidae</taxon>
        <taxon>Orchesellinae</taxon>
        <taxon>Orchesella</taxon>
    </lineage>
</organism>
<feature type="compositionally biased region" description="Polar residues" evidence="1">
    <location>
        <begin position="326"/>
        <end position="348"/>
    </location>
</feature>
<feature type="region of interest" description="Disordered" evidence="1">
    <location>
        <begin position="318"/>
        <end position="361"/>
    </location>
</feature>
<dbReference type="EMBL" id="CAXLJM020000075">
    <property type="protein sequence ID" value="CAL8128969.1"/>
    <property type="molecule type" value="Genomic_DNA"/>
</dbReference>
<gene>
    <name evidence="2" type="ORF">ODALV1_LOCUS22728</name>
</gene>
<feature type="compositionally biased region" description="Acidic residues" evidence="1">
    <location>
        <begin position="259"/>
        <end position="272"/>
    </location>
</feature>
<evidence type="ECO:0000313" key="2">
    <source>
        <dbReference type="EMBL" id="CAL8128969.1"/>
    </source>
</evidence>
<feature type="region of interest" description="Disordered" evidence="1">
    <location>
        <begin position="246"/>
        <end position="286"/>
    </location>
</feature>
<evidence type="ECO:0000313" key="3">
    <source>
        <dbReference type="Proteomes" id="UP001642540"/>
    </source>
</evidence>
<accession>A0ABP1RIW2</accession>
<reference evidence="2 3" key="1">
    <citation type="submission" date="2024-08" db="EMBL/GenBank/DDBJ databases">
        <authorList>
            <person name="Cucini C."/>
            <person name="Frati F."/>
        </authorList>
    </citation>
    <scope>NUCLEOTIDE SEQUENCE [LARGE SCALE GENOMIC DNA]</scope>
</reference>
<name>A0ABP1RIW2_9HEXA</name>